<feature type="transmembrane region" description="Helical" evidence="13">
    <location>
        <begin position="176"/>
        <end position="197"/>
    </location>
</feature>
<dbReference type="InterPro" id="IPR013783">
    <property type="entry name" value="Ig-like_fold"/>
</dbReference>
<keyword evidence="7 13" id="KW-0472">Membrane</keyword>
<dbReference type="PANTHER" id="PTHR11860:SF101">
    <property type="entry name" value="CMRF35-LIKE MOLECULE 1"/>
    <property type="match status" value="1"/>
</dbReference>
<dbReference type="GO" id="GO:0004888">
    <property type="term" value="F:transmembrane signaling receptor activity"/>
    <property type="evidence" value="ECO:0007669"/>
    <property type="project" value="TreeGrafter"/>
</dbReference>
<evidence type="ECO:0000256" key="10">
    <source>
        <dbReference type="ARBA" id="ARBA00023319"/>
    </source>
</evidence>
<keyword evidence="6 13" id="KW-1133">Transmembrane helix</keyword>
<dbReference type="SUPFAM" id="SSF48726">
    <property type="entry name" value="Immunoglobulin"/>
    <property type="match status" value="1"/>
</dbReference>
<dbReference type="PANTHER" id="PTHR11860">
    <property type="entry name" value="POLYMERIC-IMMUNOGLOBULIN RECEPTOR"/>
    <property type="match status" value="1"/>
</dbReference>
<sequence>MKMYLLLLFPLLFWVPGSSVDISGPEAVRGLERGLLTVQCHYDPGWKAYLKWWCRGAVWSSCKILVQTNGSAFGVKERVSIWDDQTNHTFTVTMTELRPEDTDTYWCGIKRTGTDPGFPVRVTVDPATTTVPTPTPNITSTANALTVPDTPEDTTGFLNGTSHHSDGSGVSLKLSILLPILIALVLLLLVAASLLVWRVMKRQKEAAGIPPEQVLQPPEDNICYANLNLKQTGDSPSSPRKRALTQPSSPAQDDSGEVDYISMAPISGTDISYAALTLNTSEQESIYINTHDLVTPLSSRSQEELIEYSAIRKP</sequence>
<dbReference type="SMART" id="SM00409">
    <property type="entry name" value="IG"/>
    <property type="match status" value="1"/>
</dbReference>
<keyword evidence="3 13" id="KW-0812">Transmembrane</keyword>
<evidence type="ECO:0000259" key="15">
    <source>
        <dbReference type="SMART" id="SM00409"/>
    </source>
</evidence>
<dbReference type="InterPro" id="IPR013106">
    <property type="entry name" value="Ig_V-set"/>
</dbReference>
<dbReference type="GO" id="GO:0005886">
    <property type="term" value="C:plasma membrane"/>
    <property type="evidence" value="ECO:0007669"/>
    <property type="project" value="UniProtKB-SubCell"/>
</dbReference>
<keyword evidence="9" id="KW-0675">Receptor</keyword>
<dbReference type="FunFam" id="2.60.40.10:FF:000370">
    <property type="entry name" value="CMRF35-like molecule 1"/>
    <property type="match status" value="1"/>
</dbReference>
<comment type="similarity">
    <text evidence="11">Belongs to the CD300 family.</text>
</comment>
<reference evidence="16 17" key="1">
    <citation type="journal article" date="2020" name="Nature">
        <title>Six reference-quality genomes reveal evolution of bat adaptations.</title>
        <authorList>
            <person name="Jebb D."/>
            <person name="Huang Z."/>
            <person name="Pippel M."/>
            <person name="Hughes G.M."/>
            <person name="Lavrichenko K."/>
            <person name="Devanna P."/>
            <person name="Winkler S."/>
            <person name="Jermiin L.S."/>
            <person name="Skirmuntt E.C."/>
            <person name="Katzourakis A."/>
            <person name="Burkitt-Gray L."/>
            <person name="Ray D.A."/>
            <person name="Sullivan K.A.M."/>
            <person name="Roscito J.G."/>
            <person name="Kirilenko B.M."/>
            <person name="Davalos L.M."/>
            <person name="Corthals A.P."/>
            <person name="Power M.L."/>
            <person name="Jones G."/>
            <person name="Ransome R.D."/>
            <person name="Dechmann D.K.N."/>
            <person name="Locatelli A.G."/>
            <person name="Puechmaille S.J."/>
            <person name="Fedrigo O."/>
            <person name="Jarvis E.D."/>
            <person name="Hiller M."/>
            <person name="Vernes S.C."/>
            <person name="Myers E.W."/>
            <person name="Teeling E.C."/>
        </authorList>
    </citation>
    <scope>NUCLEOTIDE SEQUENCE [LARGE SCALE GENOMIC DNA]</scope>
    <source>
        <strain evidence="16">MPipKuh1</strain>
        <tissue evidence="16">Flight muscle</tissue>
    </source>
</reference>
<keyword evidence="8" id="KW-1015">Disulfide bond</keyword>
<proteinExistence type="inferred from homology"/>
<keyword evidence="17" id="KW-1185">Reference proteome</keyword>
<evidence type="ECO:0000313" key="16">
    <source>
        <dbReference type="EMBL" id="KAF6286717.1"/>
    </source>
</evidence>
<dbReference type="CDD" id="cd05716">
    <property type="entry name" value="IgV_pIgR_like"/>
    <property type="match status" value="1"/>
</dbReference>
<evidence type="ECO:0000256" key="5">
    <source>
        <dbReference type="ARBA" id="ARBA00022859"/>
    </source>
</evidence>
<evidence type="ECO:0000256" key="3">
    <source>
        <dbReference type="ARBA" id="ARBA00022692"/>
    </source>
</evidence>
<gene>
    <name evidence="16" type="ORF">mPipKuh1_002403</name>
</gene>
<keyword evidence="5" id="KW-0391">Immunity</keyword>
<accession>A0A7J7SEX9</accession>
<evidence type="ECO:0000256" key="14">
    <source>
        <dbReference type="SAM" id="SignalP"/>
    </source>
</evidence>
<dbReference type="GO" id="GO:0002376">
    <property type="term" value="P:immune system process"/>
    <property type="evidence" value="ECO:0007669"/>
    <property type="project" value="UniProtKB-KW"/>
</dbReference>
<evidence type="ECO:0000256" key="7">
    <source>
        <dbReference type="ARBA" id="ARBA00023136"/>
    </source>
</evidence>
<evidence type="ECO:0000256" key="4">
    <source>
        <dbReference type="ARBA" id="ARBA00022729"/>
    </source>
</evidence>
<evidence type="ECO:0000313" key="17">
    <source>
        <dbReference type="Proteomes" id="UP000558488"/>
    </source>
</evidence>
<evidence type="ECO:0000256" key="2">
    <source>
        <dbReference type="ARBA" id="ARBA00022475"/>
    </source>
</evidence>
<dbReference type="InterPro" id="IPR036179">
    <property type="entry name" value="Ig-like_dom_sf"/>
</dbReference>
<organism evidence="16 17">
    <name type="scientific">Pipistrellus kuhlii</name>
    <name type="common">Kuhl's pipistrelle</name>
    <dbReference type="NCBI Taxonomy" id="59472"/>
    <lineage>
        <taxon>Eukaryota</taxon>
        <taxon>Metazoa</taxon>
        <taxon>Chordata</taxon>
        <taxon>Craniata</taxon>
        <taxon>Vertebrata</taxon>
        <taxon>Euteleostomi</taxon>
        <taxon>Mammalia</taxon>
        <taxon>Eutheria</taxon>
        <taxon>Laurasiatheria</taxon>
        <taxon>Chiroptera</taxon>
        <taxon>Yangochiroptera</taxon>
        <taxon>Vespertilionidae</taxon>
        <taxon>Pipistrellus</taxon>
    </lineage>
</organism>
<protein>
    <submittedName>
        <fullName evidence="16">CD300 molecule like family member f</fullName>
    </submittedName>
</protein>
<keyword evidence="2" id="KW-1003">Cell membrane</keyword>
<dbReference type="Pfam" id="PF15330">
    <property type="entry name" value="SIT"/>
    <property type="match status" value="1"/>
</dbReference>
<evidence type="ECO:0000256" key="6">
    <source>
        <dbReference type="ARBA" id="ARBA00022989"/>
    </source>
</evidence>
<dbReference type="OrthoDB" id="8920197at2759"/>
<evidence type="ECO:0000256" key="12">
    <source>
        <dbReference type="SAM" id="MobiDB-lite"/>
    </source>
</evidence>
<feature type="domain" description="Immunoglobulin" evidence="15">
    <location>
        <begin position="25"/>
        <end position="125"/>
    </location>
</feature>
<evidence type="ECO:0000256" key="9">
    <source>
        <dbReference type="ARBA" id="ARBA00023170"/>
    </source>
</evidence>
<dbReference type="Gene3D" id="2.60.40.10">
    <property type="entry name" value="Immunoglobulins"/>
    <property type="match status" value="1"/>
</dbReference>
<comment type="subcellular location">
    <subcellularLocation>
        <location evidence="1">Cell membrane</location>
        <topology evidence="1">Single-pass type I membrane protein</topology>
    </subcellularLocation>
</comment>
<evidence type="ECO:0000256" key="8">
    <source>
        <dbReference type="ARBA" id="ARBA00023157"/>
    </source>
</evidence>
<dbReference type="EMBL" id="JACAGB010000044">
    <property type="protein sequence ID" value="KAF6286717.1"/>
    <property type="molecule type" value="Genomic_DNA"/>
</dbReference>
<evidence type="ECO:0000256" key="1">
    <source>
        <dbReference type="ARBA" id="ARBA00004251"/>
    </source>
</evidence>
<dbReference type="AlphaFoldDB" id="A0A7J7SEX9"/>
<comment type="caution">
    <text evidence="16">The sequence shown here is derived from an EMBL/GenBank/DDBJ whole genome shotgun (WGS) entry which is preliminary data.</text>
</comment>
<keyword evidence="4 14" id="KW-0732">Signal</keyword>
<dbReference type="Pfam" id="PF07686">
    <property type="entry name" value="V-set"/>
    <property type="match status" value="1"/>
</dbReference>
<dbReference type="Proteomes" id="UP000558488">
    <property type="component" value="Unassembled WGS sequence"/>
</dbReference>
<dbReference type="InterPro" id="IPR003599">
    <property type="entry name" value="Ig_sub"/>
</dbReference>
<evidence type="ECO:0000256" key="13">
    <source>
        <dbReference type="SAM" id="Phobius"/>
    </source>
</evidence>
<feature type="signal peptide" evidence="14">
    <location>
        <begin position="1"/>
        <end position="19"/>
    </location>
</feature>
<name>A0A7J7SEX9_PIPKU</name>
<feature type="chain" id="PRO_5029912566" evidence="14">
    <location>
        <begin position="20"/>
        <end position="314"/>
    </location>
</feature>
<keyword evidence="10" id="KW-0393">Immunoglobulin domain</keyword>
<evidence type="ECO:0000256" key="11">
    <source>
        <dbReference type="ARBA" id="ARBA00043958"/>
    </source>
</evidence>
<feature type="region of interest" description="Disordered" evidence="12">
    <location>
        <begin position="230"/>
        <end position="257"/>
    </location>
</feature>
<dbReference type="InterPro" id="IPR050671">
    <property type="entry name" value="CD300_family_receptors"/>
</dbReference>